<accession>A0A9Q1LMK3</accession>
<keyword evidence="3" id="KW-1185">Reference proteome</keyword>
<name>A0A9Q1LMK3_9SOLA</name>
<evidence type="ECO:0000313" key="2">
    <source>
        <dbReference type="EMBL" id="KAJ8538424.1"/>
    </source>
</evidence>
<comment type="caution">
    <text evidence="2">The sequence shown here is derived from an EMBL/GenBank/DDBJ whole genome shotgun (WGS) entry which is preliminary data.</text>
</comment>
<dbReference type="EMBL" id="JAJAGQ010000017">
    <property type="protein sequence ID" value="KAJ8538424.1"/>
    <property type="molecule type" value="Genomic_DNA"/>
</dbReference>
<organism evidence="2 3">
    <name type="scientific">Anisodus acutangulus</name>
    <dbReference type="NCBI Taxonomy" id="402998"/>
    <lineage>
        <taxon>Eukaryota</taxon>
        <taxon>Viridiplantae</taxon>
        <taxon>Streptophyta</taxon>
        <taxon>Embryophyta</taxon>
        <taxon>Tracheophyta</taxon>
        <taxon>Spermatophyta</taxon>
        <taxon>Magnoliopsida</taxon>
        <taxon>eudicotyledons</taxon>
        <taxon>Gunneridae</taxon>
        <taxon>Pentapetalae</taxon>
        <taxon>asterids</taxon>
        <taxon>lamiids</taxon>
        <taxon>Solanales</taxon>
        <taxon>Solanaceae</taxon>
        <taxon>Solanoideae</taxon>
        <taxon>Hyoscyameae</taxon>
        <taxon>Anisodus</taxon>
    </lineage>
</organism>
<gene>
    <name evidence="2" type="ORF">K7X08_027645</name>
</gene>
<dbReference type="AlphaFoldDB" id="A0A9Q1LMK3"/>
<proteinExistence type="predicted"/>
<protein>
    <submittedName>
        <fullName evidence="2">Uncharacterized protein</fullName>
    </submittedName>
</protein>
<feature type="region of interest" description="Disordered" evidence="1">
    <location>
        <begin position="24"/>
        <end position="49"/>
    </location>
</feature>
<dbReference type="Proteomes" id="UP001152561">
    <property type="component" value="Unassembled WGS sequence"/>
</dbReference>
<evidence type="ECO:0000256" key="1">
    <source>
        <dbReference type="SAM" id="MobiDB-lite"/>
    </source>
</evidence>
<reference evidence="3" key="1">
    <citation type="journal article" date="2023" name="Proc. Natl. Acad. Sci. U.S.A.">
        <title>Genomic and structural basis for evolution of tropane alkaloid biosynthesis.</title>
        <authorList>
            <person name="Wanga Y.-J."/>
            <person name="Taina T."/>
            <person name="Yua J.-Y."/>
            <person name="Lia J."/>
            <person name="Xua B."/>
            <person name="Chenc J."/>
            <person name="D'Auriad J.C."/>
            <person name="Huanga J.-P."/>
            <person name="Huanga S.-X."/>
        </authorList>
    </citation>
    <scope>NUCLEOTIDE SEQUENCE [LARGE SCALE GENOMIC DNA]</scope>
    <source>
        <strain evidence="3">cv. KIB-2019</strain>
    </source>
</reference>
<evidence type="ECO:0000313" key="3">
    <source>
        <dbReference type="Proteomes" id="UP001152561"/>
    </source>
</evidence>
<sequence>MAPTASANPQTSVFLPLQGFHGSSHQTLQLRTQKGEERAESSAADADVTAAEEAIGRRVLLTRRSHVSLSSVSDKGF</sequence>